<dbReference type="InterPro" id="IPR002028">
    <property type="entry name" value="Trp_synthase_suA"/>
</dbReference>
<evidence type="ECO:0000256" key="2">
    <source>
        <dbReference type="ARBA" id="ARBA00011270"/>
    </source>
</evidence>
<keyword evidence="3 8" id="KW-0028">Amino-acid biosynthesis</keyword>
<comment type="subunit">
    <text evidence="2 8">Tetramer of two alpha and two beta chains.</text>
</comment>
<sequence>MRIEKQIEAMRKEKKILLMTHQIIGYPDFATNEKVIECFYNNGVDLIELQIPFSDPIADGPVFTKSNQAVLEKGIKVSDCLKFIERMASKYPISFLVMTYYNILYQYGVEAFIDRCKEIGVQGTIVPDAPLDEARTYYDYSCQQGLAAVSIATPYSDSKRLQEIADIGSGFIYYVPRKGVTGSKTTFGFEILDGIQKAKKETGKTIAVGFGIQGPEDVARLIGTADIAIIGSKIQQVLETEGLSGLDQFLGDIVRVNKEE</sequence>
<protein>
    <recommendedName>
        <fullName evidence="8">Tryptophan synthase alpha chain</fullName>
        <ecNumber evidence="8">4.2.1.20</ecNumber>
    </recommendedName>
</protein>
<evidence type="ECO:0000256" key="7">
    <source>
        <dbReference type="ARBA" id="ARBA00049047"/>
    </source>
</evidence>
<keyword evidence="5 8" id="KW-0057">Aromatic amino acid biosynthesis</keyword>
<evidence type="ECO:0000256" key="8">
    <source>
        <dbReference type="HAMAP-Rule" id="MF_00131"/>
    </source>
</evidence>
<evidence type="ECO:0000256" key="4">
    <source>
        <dbReference type="ARBA" id="ARBA00022822"/>
    </source>
</evidence>
<comment type="similarity">
    <text evidence="8 9">Belongs to the TrpA family.</text>
</comment>
<keyword evidence="6 8" id="KW-0456">Lyase</keyword>
<dbReference type="CDD" id="cd04724">
    <property type="entry name" value="Tryptophan_synthase_alpha"/>
    <property type="match status" value="1"/>
</dbReference>
<dbReference type="InterPro" id="IPR018204">
    <property type="entry name" value="Trp_synthase_alpha_AS"/>
</dbReference>
<dbReference type="GO" id="GO:0005829">
    <property type="term" value="C:cytosol"/>
    <property type="evidence" value="ECO:0007669"/>
    <property type="project" value="TreeGrafter"/>
</dbReference>
<feature type="active site" description="Proton acceptor" evidence="8">
    <location>
        <position position="48"/>
    </location>
</feature>
<comment type="function">
    <text evidence="8">The alpha subunit is responsible for the aldol cleavage of indoleglycerol phosphate to indole and glyceraldehyde 3-phosphate.</text>
</comment>
<dbReference type="Pfam" id="PF00290">
    <property type="entry name" value="Trp_syntA"/>
    <property type="match status" value="1"/>
</dbReference>
<evidence type="ECO:0000313" key="10">
    <source>
        <dbReference type="EMBL" id="QHA00440.1"/>
    </source>
</evidence>
<organism evidence="10 11">
    <name type="scientific">Dehalobacter restrictus</name>
    <dbReference type="NCBI Taxonomy" id="55583"/>
    <lineage>
        <taxon>Bacteria</taxon>
        <taxon>Bacillati</taxon>
        <taxon>Bacillota</taxon>
        <taxon>Clostridia</taxon>
        <taxon>Eubacteriales</taxon>
        <taxon>Desulfitobacteriaceae</taxon>
        <taxon>Dehalobacter</taxon>
    </lineage>
</organism>
<dbReference type="EMBL" id="CP046996">
    <property type="protein sequence ID" value="QHA00440.1"/>
    <property type="molecule type" value="Genomic_DNA"/>
</dbReference>
<accession>A0A857DGK5</accession>
<dbReference type="PROSITE" id="PS00167">
    <property type="entry name" value="TRP_SYNTHASE_ALPHA"/>
    <property type="match status" value="1"/>
</dbReference>
<dbReference type="GO" id="GO:0004834">
    <property type="term" value="F:tryptophan synthase activity"/>
    <property type="evidence" value="ECO:0007669"/>
    <property type="project" value="UniProtKB-UniRule"/>
</dbReference>
<evidence type="ECO:0000256" key="3">
    <source>
        <dbReference type="ARBA" id="ARBA00022605"/>
    </source>
</evidence>
<proteinExistence type="inferred from homology"/>
<comment type="catalytic activity">
    <reaction evidence="7 8">
        <text>(1S,2R)-1-C-(indol-3-yl)glycerol 3-phosphate + L-serine = D-glyceraldehyde 3-phosphate + L-tryptophan + H2O</text>
        <dbReference type="Rhea" id="RHEA:10532"/>
        <dbReference type="ChEBI" id="CHEBI:15377"/>
        <dbReference type="ChEBI" id="CHEBI:33384"/>
        <dbReference type="ChEBI" id="CHEBI:57912"/>
        <dbReference type="ChEBI" id="CHEBI:58866"/>
        <dbReference type="ChEBI" id="CHEBI:59776"/>
        <dbReference type="EC" id="4.2.1.20"/>
    </reaction>
</comment>
<dbReference type="RefSeq" id="WP_068883358.1">
    <property type="nucleotide sequence ID" value="NZ_CP046996.1"/>
</dbReference>
<evidence type="ECO:0000256" key="5">
    <source>
        <dbReference type="ARBA" id="ARBA00023141"/>
    </source>
</evidence>
<dbReference type="InterPro" id="IPR013785">
    <property type="entry name" value="Aldolase_TIM"/>
</dbReference>
<keyword evidence="4 8" id="KW-0822">Tryptophan biosynthesis</keyword>
<comment type="pathway">
    <text evidence="1 8">Amino-acid biosynthesis; L-tryptophan biosynthesis; L-tryptophan from chorismate: step 5/5.</text>
</comment>
<dbReference type="UniPathway" id="UPA00035">
    <property type="reaction ID" value="UER00044"/>
</dbReference>
<dbReference type="NCBIfam" id="TIGR00262">
    <property type="entry name" value="trpA"/>
    <property type="match status" value="1"/>
</dbReference>
<dbReference type="PANTHER" id="PTHR43406">
    <property type="entry name" value="TRYPTOPHAN SYNTHASE, ALPHA CHAIN"/>
    <property type="match status" value="1"/>
</dbReference>
<evidence type="ECO:0000256" key="9">
    <source>
        <dbReference type="RuleBase" id="RU003662"/>
    </source>
</evidence>
<dbReference type="AlphaFoldDB" id="A0A857DGK5"/>
<dbReference type="HAMAP" id="MF_00131">
    <property type="entry name" value="Trp_synth_alpha"/>
    <property type="match status" value="1"/>
</dbReference>
<dbReference type="SUPFAM" id="SSF51366">
    <property type="entry name" value="Ribulose-phoshate binding barrel"/>
    <property type="match status" value="1"/>
</dbReference>
<evidence type="ECO:0000256" key="1">
    <source>
        <dbReference type="ARBA" id="ARBA00004733"/>
    </source>
</evidence>
<dbReference type="Proteomes" id="UP000430508">
    <property type="component" value="Chromosome"/>
</dbReference>
<feature type="active site" description="Proton acceptor" evidence="8">
    <location>
        <position position="59"/>
    </location>
</feature>
<dbReference type="PANTHER" id="PTHR43406:SF1">
    <property type="entry name" value="TRYPTOPHAN SYNTHASE ALPHA CHAIN, CHLOROPLASTIC"/>
    <property type="match status" value="1"/>
</dbReference>
<dbReference type="InterPro" id="IPR011060">
    <property type="entry name" value="RibuloseP-bd_barrel"/>
</dbReference>
<dbReference type="EC" id="4.2.1.20" evidence="8"/>
<dbReference type="Gene3D" id="3.20.20.70">
    <property type="entry name" value="Aldolase class I"/>
    <property type="match status" value="1"/>
</dbReference>
<evidence type="ECO:0000256" key="6">
    <source>
        <dbReference type="ARBA" id="ARBA00023239"/>
    </source>
</evidence>
<reference evidence="10 11" key="1">
    <citation type="submission" date="2019-12" db="EMBL/GenBank/DDBJ databases">
        <title>Sequence classification of anaerobic respiratory reductive dehalogenases: First we see many, then we see few.</title>
        <authorList>
            <person name="Molenda O."/>
            <person name="Puentes Jacome L.A."/>
            <person name="Cao X."/>
            <person name="Nesbo C.L."/>
            <person name="Tang S."/>
            <person name="Morson N."/>
            <person name="Patron J."/>
            <person name="Lomheim L."/>
            <person name="Wishart D.S."/>
            <person name="Edwards E.A."/>
        </authorList>
    </citation>
    <scope>NUCLEOTIDE SEQUENCE [LARGE SCALE GENOMIC DNA]</scope>
    <source>
        <strain evidence="10 11">12DCA</strain>
    </source>
</reference>
<name>A0A857DGK5_9FIRM</name>
<evidence type="ECO:0000313" key="11">
    <source>
        <dbReference type="Proteomes" id="UP000430508"/>
    </source>
</evidence>
<gene>
    <name evidence="8" type="primary">trpA</name>
    <name evidence="10" type="ORF">GQ588_07260</name>
</gene>